<accession>A0A166MTN3</accession>
<evidence type="ECO:0000256" key="1">
    <source>
        <dbReference type="ARBA" id="ARBA00004434"/>
    </source>
</evidence>
<evidence type="ECO:0000256" key="7">
    <source>
        <dbReference type="ARBA" id="ARBA00022840"/>
    </source>
</evidence>
<dbReference type="Proteomes" id="UP000076552">
    <property type="component" value="Unassembled WGS sequence"/>
</dbReference>
<evidence type="ECO:0000259" key="14">
    <source>
        <dbReference type="SMART" id="SM00382"/>
    </source>
</evidence>
<dbReference type="InterPro" id="IPR003960">
    <property type="entry name" value="ATPase_AAA_CS"/>
</dbReference>
<dbReference type="InterPro" id="IPR003593">
    <property type="entry name" value="AAA+_ATPase"/>
</dbReference>
<dbReference type="AlphaFoldDB" id="A0A166MTN3"/>
<keyword evidence="6" id="KW-0378">Hydrolase</keyword>
<evidence type="ECO:0000256" key="5">
    <source>
        <dbReference type="ARBA" id="ARBA00022792"/>
    </source>
</evidence>
<keyword evidence="9" id="KW-0496">Mitochondrion</keyword>
<comment type="similarity">
    <text evidence="2">Belongs to the AAA ATPase family. BCS1 subfamily.</text>
</comment>
<dbReference type="InterPro" id="IPR057495">
    <property type="entry name" value="AAA_lid_BCS1"/>
</dbReference>
<keyword evidence="7 12" id="KW-0067">ATP-binding</keyword>
<dbReference type="Gene3D" id="3.40.50.300">
    <property type="entry name" value="P-loop containing nucleotide triphosphate hydrolases"/>
    <property type="match status" value="1"/>
</dbReference>
<sequence length="486" mass="54548">MHHPSPPTPPHVSIMDIFFPGFTGVTAAIHQLLNGNLDGYAGLLCVCGVLMVCSKFLCKTVGGLVDTYFTSKTNVHDPDEAYDMLEAWVSAQDFSKDASSSLVSVESRRGKPMSQLNPDTAAKKHLRFTPWGEPLSFWYRGRRLTLRCTQDKAALFPRNTMTVSCVGLSSQILRDLMEECRIEYLRLAQNKTAIFEHCNNGWKRTDTRETRPINTIIMNKTLKQLLLQDIQSFLDPRARSWYARRGLPYRRGYLLYGRPGTGKSSLSMAVAGCFRLDIYVLSLAALNDGQLSTLFRELPQRCVVLLEDVDAVGTTQSRVSDADDFDTRPEDSRRSSKPKGTVSLSGLLNVLDGVASQEGRVLIMTTNHIEHLDEALIRSGRVDKKIEFQLADADVVREIFNTVFQQSEVELPDLEKRTDNNEKARRLADQFASQVPELEFSPADIFSFLLANRDSPSGALAEVNAWVSRTRDDKALRRGDSWVQSD</sequence>
<keyword evidence="3" id="KW-0812">Transmembrane</keyword>
<evidence type="ECO:0000256" key="11">
    <source>
        <dbReference type="ARBA" id="ARBA00048778"/>
    </source>
</evidence>
<dbReference type="InterPro" id="IPR050747">
    <property type="entry name" value="Mitochondrial_chaperone_BCS1"/>
</dbReference>
<keyword evidence="17" id="KW-1185">Reference proteome</keyword>
<comment type="subcellular location">
    <subcellularLocation>
        <location evidence="1">Mitochondrion inner membrane</location>
        <topology evidence="1">Single-pass membrane protein</topology>
    </subcellularLocation>
</comment>
<evidence type="ECO:0000256" key="9">
    <source>
        <dbReference type="ARBA" id="ARBA00023128"/>
    </source>
</evidence>
<feature type="domain" description="AAA+ ATPase" evidence="14">
    <location>
        <begin position="249"/>
        <end position="392"/>
    </location>
</feature>
<dbReference type="GO" id="GO:0005743">
    <property type="term" value="C:mitochondrial inner membrane"/>
    <property type="evidence" value="ECO:0007669"/>
    <property type="project" value="UniProtKB-SubCell"/>
</dbReference>
<dbReference type="Pfam" id="PF00004">
    <property type="entry name" value="AAA"/>
    <property type="match status" value="1"/>
</dbReference>
<keyword evidence="4 12" id="KW-0547">Nucleotide-binding</keyword>
<evidence type="ECO:0000256" key="13">
    <source>
        <dbReference type="SAM" id="MobiDB-lite"/>
    </source>
</evidence>
<keyword evidence="10" id="KW-0472">Membrane</keyword>
<dbReference type="Pfam" id="PF08740">
    <property type="entry name" value="BCS1_N"/>
    <property type="match status" value="1"/>
</dbReference>
<dbReference type="PANTHER" id="PTHR23070">
    <property type="entry name" value="BCS1 AAA-TYPE ATPASE"/>
    <property type="match status" value="1"/>
</dbReference>
<organism evidence="16 17">
    <name type="scientific">Colletotrichum tofieldiae</name>
    <dbReference type="NCBI Taxonomy" id="708197"/>
    <lineage>
        <taxon>Eukaryota</taxon>
        <taxon>Fungi</taxon>
        <taxon>Dikarya</taxon>
        <taxon>Ascomycota</taxon>
        <taxon>Pezizomycotina</taxon>
        <taxon>Sordariomycetes</taxon>
        <taxon>Hypocreomycetidae</taxon>
        <taxon>Glomerellales</taxon>
        <taxon>Glomerellaceae</taxon>
        <taxon>Colletotrichum</taxon>
        <taxon>Colletotrichum spaethianum species complex</taxon>
    </lineage>
</organism>
<dbReference type="SMART" id="SM01024">
    <property type="entry name" value="BCS1_N"/>
    <property type="match status" value="1"/>
</dbReference>
<dbReference type="InterPro" id="IPR027417">
    <property type="entry name" value="P-loop_NTPase"/>
</dbReference>
<evidence type="ECO:0000256" key="8">
    <source>
        <dbReference type="ARBA" id="ARBA00022989"/>
    </source>
</evidence>
<evidence type="ECO:0000256" key="6">
    <source>
        <dbReference type="ARBA" id="ARBA00022801"/>
    </source>
</evidence>
<protein>
    <submittedName>
        <fullName evidence="16">Mitochondrial chaperone BCS1</fullName>
    </submittedName>
</protein>
<dbReference type="InterPro" id="IPR014851">
    <property type="entry name" value="BCS1_N"/>
</dbReference>
<dbReference type="EMBL" id="LFIV01000245">
    <property type="protein sequence ID" value="KZL64985.1"/>
    <property type="molecule type" value="Genomic_DNA"/>
</dbReference>
<dbReference type="InterPro" id="IPR003959">
    <property type="entry name" value="ATPase_AAA_core"/>
</dbReference>
<comment type="catalytic activity">
    <reaction evidence="11">
        <text>ATP + H2O = ADP + phosphate + H(+)</text>
        <dbReference type="Rhea" id="RHEA:13065"/>
        <dbReference type="ChEBI" id="CHEBI:15377"/>
        <dbReference type="ChEBI" id="CHEBI:15378"/>
        <dbReference type="ChEBI" id="CHEBI:30616"/>
        <dbReference type="ChEBI" id="CHEBI:43474"/>
        <dbReference type="ChEBI" id="CHEBI:456216"/>
    </reaction>
    <physiologicalReaction direction="left-to-right" evidence="11">
        <dbReference type="Rhea" id="RHEA:13066"/>
    </physiologicalReaction>
</comment>
<evidence type="ECO:0000256" key="3">
    <source>
        <dbReference type="ARBA" id="ARBA00022692"/>
    </source>
</evidence>
<feature type="domain" description="BCS1 N-terminal" evidence="15">
    <location>
        <begin position="45"/>
        <end position="216"/>
    </location>
</feature>
<evidence type="ECO:0000259" key="15">
    <source>
        <dbReference type="SMART" id="SM01024"/>
    </source>
</evidence>
<dbReference type="STRING" id="708197.A0A166MTN3"/>
<comment type="caution">
    <text evidence="16">The sequence shown here is derived from an EMBL/GenBank/DDBJ whole genome shotgun (WGS) entry which is preliminary data.</text>
</comment>
<feature type="region of interest" description="Disordered" evidence="13">
    <location>
        <begin position="320"/>
        <end position="341"/>
    </location>
</feature>
<name>A0A166MTN3_9PEZI</name>
<dbReference type="SMART" id="SM00382">
    <property type="entry name" value="AAA"/>
    <property type="match status" value="1"/>
</dbReference>
<dbReference type="GO" id="GO:0005524">
    <property type="term" value="F:ATP binding"/>
    <property type="evidence" value="ECO:0007669"/>
    <property type="project" value="UniProtKB-KW"/>
</dbReference>
<dbReference type="SUPFAM" id="SSF52540">
    <property type="entry name" value="P-loop containing nucleoside triphosphate hydrolases"/>
    <property type="match status" value="1"/>
</dbReference>
<evidence type="ECO:0000256" key="12">
    <source>
        <dbReference type="RuleBase" id="RU003651"/>
    </source>
</evidence>
<keyword evidence="5" id="KW-0999">Mitochondrion inner membrane</keyword>
<proteinExistence type="inferred from homology"/>
<dbReference type="Pfam" id="PF25426">
    <property type="entry name" value="AAA_lid_BCS1"/>
    <property type="match status" value="1"/>
</dbReference>
<evidence type="ECO:0000313" key="17">
    <source>
        <dbReference type="Proteomes" id="UP000076552"/>
    </source>
</evidence>
<dbReference type="GO" id="GO:0016887">
    <property type="term" value="F:ATP hydrolysis activity"/>
    <property type="evidence" value="ECO:0007669"/>
    <property type="project" value="InterPro"/>
</dbReference>
<keyword evidence="8" id="KW-1133">Transmembrane helix</keyword>
<evidence type="ECO:0000313" key="16">
    <source>
        <dbReference type="EMBL" id="KZL64985.1"/>
    </source>
</evidence>
<evidence type="ECO:0000256" key="4">
    <source>
        <dbReference type="ARBA" id="ARBA00022741"/>
    </source>
</evidence>
<dbReference type="PROSITE" id="PS00674">
    <property type="entry name" value="AAA"/>
    <property type="match status" value="1"/>
</dbReference>
<evidence type="ECO:0000256" key="2">
    <source>
        <dbReference type="ARBA" id="ARBA00007448"/>
    </source>
</evidence>
<feature type="compositionally biased region" description="Basic and acidic residues" evidence="13">
    <location>
        <begin position="325"/>
        <end position="334"/>
    </location>
</feature>
<reference evidence="16 17" key="1">
    <citation type="submission" date="2015-06" db="EMBL/GenBank/DDBJ databases">
        <title>Survival trade-offs in plant roots during colonization by closely related pathogenic and mutualistic fungi.</title>
        <authorList>
            <person name="Hacquard S."/>
            <person name="Kracher B."/>
            <person name="Hiruma K."/>
            <person name="Weinman A."/>
            <person name="Muench P."/>
            <person name="Garrido Oter R."/>
            <person name="Ver Loren van Themaat E."/>
            <person name="Dallerey J.-F."/>
            <person name="Damm U."/>
            <person name="Henrissat B."/>
            <person name="Lespinet O."/>
            <person name="Thon M."/>
            <person name="Kemen E."/>
            <person name="McHardy A.C."/>
            <person name="Schulze-Lefert P."/>
            <person name="O'Connell R.J."/>
        </authorList>
    </citation>
    <scope>NUCLEOTIDE SEQUENCE [LARGE SCALE GENOMIC DNA]</scope>
    <source>
        <strain evidence="16 17">0861</strain>
    </source>
</reference>
<gene>
    <name evidence="16" type="ORF">CT0861_12836</name>
</gene>
<evidence type="ECO:0000256" key="10">
    <source>
        <dbReference type="ARBA" id="ARBA00023136"/>
    </source>
</evidence>